<dbReference type="EMBL" id="MCGO01000028">
    <property type="protein sequence ID" value="ORY42654.1"/>
    <property type="molecule type" value="Genomic_DNA"/>
</dbReference>
<name>A0A1Y2C6Y2_9FUNG</name>
<comment type="caution">
    <text evidence="2">The sequence shown here is derived from an EMBL/GenBank/DDBJ whole genome shotgun (WGS) entry which is preliminary data.</text>
</comment>
<organism evidence="2 3">
    <name type="scientific">Rhizoclosmatium globosum</name>
    <dbReference type="NCBI Taxonomy" id="329046"/>
    <lineage>
        <taxon>Eukaryota</taxon>
        <taxon>Fungi</taxon>
        <taxon>Fungi incertae sedis</taxon>
        <taxon>Chytridiomycota</taxon>
        <taxon>Chytridiomycota incertae sedis</taxon>
        <taxon>Chytridiomycetes</taxon>
        <taxon>Chytridiales</taxon>
        <taxon>Chytriomycetaceae</taxon>
        <taxon>Rhizoclosmatium</taxon>
    </lineage>
</organism>
<dbReference type="CDD" id="cd09917">
    <property type="entry name" value="F-box_SF"/>
    <property type="match status" value="1"/>
</dbReference>
<feature type="domain" description="F-box" evidence="1">
    <location>
        <begin position="1"/>
        <end position="49"/>
    </location>
</feature>
<dbReference type="Proteomes" id="UP000193642">
    <property type="component" value="Unassembled WGS sequence"/>
</dbReference>
<evidence type="ECO:0000313" key="2">
    <source>
        <dbReference type="EMBL" id="ORY42654.1"/>
    </source>
</evidence>
<sequence>MSLAKLPPELLRSIVKYLPVDEWLLEVALVSKRLFHHWILCDDSTAKQHINSAIDKQPAETPVHVYDYNLRWPLLNVLKDSNELPVNYQIELFRRILTDPTEIDADIEEDYNRANMFGAKKYSWVRSCFDKLSAKVMKLVDAKMTTAGLWTFSFYAANSARELPFMWETMTREERLLSIDAYYHGSLVFKNVASFSLALDALCNELVGFIDDIEFNIEVALENYSNAPAGVEELREFLRFLWNNTPENPQYSAALKRTMDEILCELDVPDSPDLGFGFHTAEDWVVETLGFTGFEWAVLAERDVRSLVAYTKPEYLKLAEDYCFVENIDFLISSIETLQVEQNMAGVFDRLIAQIK</sequence>
<dbReference type="InterPro" id="IPR001810">
    <property type="entry name" value="F-box_dom"/>
</dbReference>
<gene>
    <name evidence="2" type="ORF">BCR33DRAFT_767060</name>
</gene>
<dbReference type="AlphaFoldDB" id="A0A1Y2C6Y2"/>
<reference evidence="2 3" key="1">
    <citation type="submission" date="2016-07" db="EMBL/GenBank/DDBJ databases">
        <title>Pervasive Adenine N6-methylation of Active Genes in Fungi.</title>
        <authorList>
            <consortium name="DOE Joint Genome Institute"/>
            <person name="Mondo S.J."/>
            <person name="Dannebaum R.O."/>
            <person name="Kuo R.C."/>
            <person name="Labutti K."/>
            <person name="Haridas S."/>
            <person name="Kuo A."/>
            <person name="Salamov A."/>
            <person name="Ahrendt S.R."/>
            <person name="Lipzen A."/>
            <person name="Sullivan W."/>
            <person name="Andreopoulos W.B."/>
            <person name="Clum A."/>
            <person name="Lindquist E."/>
            <person name="Daum C."/>
            <person name="Ramamoorthy G.K."/>
            <person name="Gryganskyi A."/>
            <person name="Culley D."/>
            <person name="Magnuson J.K."/>
            <person name="James T.Y."/>
            <person name="O'Malley M.A."/>
            <person name="Stajich J.E."/>
            <person name="Spatafora J.W."/>
            <person name="Visel A."/>
            <person name="Grigoriev I.V."/>
        </authorList>
    </citation>
    <scope>NUCLEOTIDE SEQUENCE [LARGE SCALE GENOMIC DNA]</scope>
    <source>
        <strain evidence="2 3">JEL800</strain>
    </source>
</reference>
<accession>A0A1Y2C6Y2</accession>
<protein>
    <recommendedName>
        <fullName evidence="1">F-box domain-containing protein</fullName>
    </recommendedName>
</protein>
<dbReference type="PROSITE" id="PS50181">
    <property type="entry name" value="FBOX"/>
    <property type="match status" value="1"/>
</dbReference>
<keyword evidence="3" id="KW-1185">Reference proteome</keyword>
<evidence type="ECO:0000259" key="1">
    <source>
        <dbReference type="PROSITE" id="PS50181"/>
    </source>
</evidence>
<evidence type="ECO:0000313" key="3">
    <source>
        <dbReference type="Proteomes" id="UP000193642"/>
    </source>
</evidence>
<proteinExistence type="predicted"/>